<dbReference type="InterPro" id="IPR050114">
    <property type="entry name" value="UPF0173_UPF0282_UlaG_hydrolase"/>
</dbReference>
<dbReference type="PANTHER" id="PTHR43546">
    <property type="entry name" value="UPF0173 METAL-DEPENDENT HYDROLASE MJ1163-RELATED"/>
    <property type="match status" value="1"/>
</dbReference>
<comment type="caution">
    <text evidence="3">The sequence shown here is derived from an EMBL/GenBank/DDBJ whole genome shotgun (WGS) entry which is preliminary data.</text>
</comment>
<evidence type="ECO:0000313" key="4">
    <source>
        <dbReference type="Proteomes" id="UP000237271"/>
    </source>
</evidence>
<dbReference type="GO" id="GO:0016787">
    <property type="term" value="F:hydrolase activity"/>
    <property type="evidence" value="ECO:0007669"/>
    <property type="project" value="UniProtKB-KW"/>
</dbReference>
<keyword evidence="1 3" id="KW-0378">Hydrolase</keyword>
<keyword evidence="4" id="KW-1185">Reference proteome</keyword>
<gene>
    <name evidence="3" type="ORF">PHPALM_8095</name>
</gene>
<dbReference type="PANTHER" id="PTHR43546:SF9">
    <property type="entry name" value="L-ASCORBATE-6-PHOSPHATE LACTONASE ULAG-RELATED"/>
    <property type="match status" value="1"/>
</dbReference>
<dbReference type="InterPro" id="IPR036866">
    <property type="entry name" value="RibonucZ/Hydroxyglut_hydro"/>
</dbReference>
<sequence length="269" mass="28893">MPSSSFKSTVSVTHITMATAILSIDDVNFLIDPTFDKSGDFEQEGGFMLTKTDDPALGLEDLPVIHAILLSHEDHIDNLDASGRTMLNGRHVFTTLDGAKNLAPRPGVRGLAPWQSTTLTLNGKQFKITGTPTQHLPGGECTGFVLESPSFGTNEADGLPNVVYVSGDTVHIPEFANELPKKYHTVVALMNLGKAVAPLPTGPIQITMGGEQAAQLTRDIGAEKMVPLHFESWKHFTESGDDVRAELAADAAIKDKIVWVVPGEKTVIV</sequence>
<reference evidence="3 4" key="1">
    <citation type="journal article" date="2017" name="Genome Biol. Evol.">
        <title>Phytophthora megakarya and P. palmivora, closely related causal agents of cacao black pod rot, underwent increases in genome sizes and gene numbers by different mechanisms.</title>
        <authorList>
            <person name="Ali S.S."/>
            <person name="Shao J."/>
            <person name="Lary D.J."/>
            <person name="Kronmiller B."/>
            <person name="Shen D."/>
            <person name="Strem M.D."/>
            <person name="Amoako-Attah I."/>
            <person name="Akrofi A.Y."/>
            <person name="Begoude B.A."/>
            <person name="Ten Hoopen G.M."/>
            <person name="Coulibaly K."/>
            <person name="Kebe B.I."/>
            <person name="Melnick R.L."/>
            <person name="Guiltinan M.J."/>
            <person name="Tyler B.M."/>
            <person name="Meinhardt L.W."/>
            <person name="Bailey B.A."/>
        </authorList>
    </citation>
    <scope>NUCLEOTIDE SEQUENCE [LARGE SCALE GENOMIC DNA]</scope>
    <source>
        <strain evidence="4">sbr112.9</strain>
    </source>
</reference>
<organism evidence="3 4">
    <name type="scientific">Phytophthora palmivora</name>
    <dbReference type="NCBI Taxonomy" id="4796"/>
    <lineage>
        <taxon>Eukaryota</taxon>
        <taxon>Sar</taxon>
        <taxon>Stramenopiles</taxon>
        <taxon>Oomycota</taxon>
        <taxon>Peronosporomycetes</taxon>
        <taxon>Peronosporales</taxon>
        <taxon>Peronosporaceae</taxon>
        <taxon>Phytophthora</taxon>
    </lineage>
</organism>
<protein>
    <submittedName>
        <fullName evidence="3">Zn-dependent hydrolases of the beta-lactamase fold</fullName>
    </submittedName>
</protein>
<dbReference type="Proteomes" id="UP000237271">
    <property type="component" value="Unassembled WGS sequence"/>
</dbReference>
<feature type="domain" description="Metallo-beta-lactamase" evidence="2">
    <location>
        <begin position="28"/>
        <end position="230"/>
    </location>
</feature>
<dbReference type="AlphaFoldDB" id="A0A2P4YAN0"/>
<evidence type="ECO:0000313" key="3">
    <source>
        <dbReference type="EMBL" id="POM74874.1"/>
    </source>
</evidence>
<evidence type="ECO:0000259" key="2">
    <source>
        <dbReference type="Pfam" id="PF12706"/>
    </source>
</evidence>
<proteinExistence type="predicted"/>
<dbReference type="EMBL" id="NCKW01004306">
    <property type="protein sequence ID" value="POM74874.1"/>
    <property type="molecule type" value="Genomic_DNA"/>
</dbReference>
<dbReference type="Gene3D" id="3.60.15.10">
    <property type="entry name" value="Ribonuclease Z/Hydroxyacylglutathione hydrolase-like"/>
    <property type="match status" value="1"/>
</dbReference>
<dbReference type="SUPFAM" id="SSF56281">
    <property type="entry name" value="Metallo-hydrolase/oxidoreductase"/>
    <property type="match status" value="1"/>
</dbReference>
<dbReference type="Pfam" id="PF12706">
    <property type="entry name" value="Lactamase_B_2"/>
    <property type="match status" value="1"/>
</dbReference>
<evidence type="ECO:0000256" key="1">
    <source>
        <dbReference type="ARBA" id="ARBA00022801"/>
    </source>
</evidence>
<dbReference type="OrthoDB" id="332863at2759"/>
<dbReference type="InterPro" id="IPR001279">
    <property type="entry name" value="Metallo-B-lactamas"/>
</dbReference>
<name>A0A2P4YAN0_9STRA</name>
<accession>A0A2P4YAN0</accession>